<feature type="chain" id="PRO_5016846551" evidence="1">
    <location>
        <begin position="18"/>
        <end position="323"/>
    </location>
</feature>
<name>A0A381EF01_9GAMM</name>
<gene>
    <name evidence="2" type="ORF">NCTC13294_02484</name>
</gene>
<dbReference type="EMBL" id="UFUW01000001">
    <property type="protein sequence ID" value="SUX25542.1"/>
    <property type="molecule type" value="Genomic_DNA"/>
</dbReference>
<feature type="signal peptide" evidence="1">
    <location>
        <begin position="1"/>
        <end position="17"/>
    </location>
</feature>
<reference evidence="2 3" key="1">
    <citation type="submission" date="2018-06" db="EMBL/GenBank/DDBJ databases">
        <authorList>
            <consortium name="Pathogen Informatics"/>
            <person name="Doyle S."/>
        </authorList>
    </citation>
    <scope>NUCLEOTIDE SEQUENCE [LARGE SCALE GENOMIC DNA]</scope>
    <source>
        <strain evidence="2 3">NCTC13294</strain>
    </source>
</reference>
<evidence type="ECO:0000313" key="3">
    <source>
        <dbReference type="Proteomes" id="UP000254572"/>
    </source>
</evidence>
<sequence>MQKTLIALTFLAAQAGAASLFSDDIAADKQPLTYLGKDSKAATALLLTQKADGGDAVARIAADSPVTILLVDDKGRALVKNAFGLTGWAQADTSGAAADKLDGLQKAVIGEDAFIFYHDPKNSTFLNESLPGKDEEPEVHRALRGKLAGDDKDYFVYCDQGMSGDPNCTIFPVPADGKAPTETAYDENRTLNGETYYLPGDGTVYTDTRANLYYQTRSKYTLKGDKLDEVIQPYHYIGVDSKAENTFTLDGLDGKKHKVKKGEKVRVILDDPHAIPCKEDEICKLKLLVQNAAGDTGWVIPDTYSGEEDKPGPKIEYIRFYGD</sequence>
<keyword evidence="3" id="KW-1185">Reference proteome</keyword>
<evidence type="ECO:0000256" key="1">
    <source>
        <dbReference type="SAM" id="SignalP"/>
    </source>
</evidence>
<dbReference type="AlphaFoldDB" id="A0A381EF01"/>
<proteinExistence type="predicted"/>
<dbReference type="RefSeq" id="WP_115612559.1">
    <property type="nucleotide sequence ID" value="NZ_JBHLZC010000001.1"/>
</dbReference>
<accession>A0A381EF01</accession>
<protein>
    <submittedName>
        <fullName evidence="2">Uncharacterized protein</fullName>
    </submittedName>
</protein>
<organism evidence="2 3">
    <name type="scientific">Cardiobacterium valvarum</name>
    <dbReference type="NCBI Taxonomy" id="194702"/>
    <lineage>
        <taxon>Bacteria</taxon>
        <taxon>Pseudomonadati</taxon>
        <taxon>Pseudomonadota</taxon>
        <taxon>Gammaproteobacteria</taxon>
        <taxon>Cardiobacteriales</taxon>
        <taxon>Cardiobacteriaceae</taxon>
        <taxon>Cardiobacterium</taxon>
    </lineage>
</organism>
<evidence type="ECO:0000313" key="2">
    <source>
        <dbReference type="EMBL" id="SUX25542.1"/>
    </source>
</evidence>
<dbReference type="Proteomes" id="UP000254572">
    <property type="component" value="Unassembled WGS sequence"/>
</dbReference>
<dbReference type="OrthoDB" id="1115033at2"/>
<keyword evidence="1" id="KW-0732">Signal</keyword>